<dbReference type="EMBL" id="VMGL01000027">
    <property type="protein sequence ID" value="TSC96786.1"/>
    <property type="molecule type" value="Genomic_DNA"/>
</dbReference>
<keyword evidence="1" id="KW-0472">Membrane</keyword>
<evidence type="ECO:0000313" key="2">
    <source>
        <dbReference type="EMBL" id="TSC96786.1"/>
    </source>
</evidence>
<evidence type="ECO:0000256" key="1">
    <source>
        <dbReference type="SAM" id="Phobius"/>
    </source>
</evidence>
<protein>
    <submittedName>
        <fullName evidence="2">Uncharacterized protein</fullName>
    </submittedName>
</protein>
<name>A0A554LV98_9BACT</name>
<feature type="transmembrane region" description="Helical" evidence="1">
    <location>
        <begin position="20"/>
        <end position="40"/>
    </location>
</feature>
<organism evidence="2 3">
    <name type="scientific">Candidatus Berkelbacteria bacterium Licking1014_2</name>
    <dbReference type="NCBI Taxonomy" id="2017146"/>
    <lineage>
        <taxon>Bacteria</taxon>
        <taxon>Candidatus Berkelbacteria</taxon>
    </lineage>
</organism>
<reference evidence="2 3" key="1">
    <citation type="submission" date="2017-07" db="EMBL/GenBank/DDBJ databases">
        <title>Mechanisms for carbon and nitrogen cycling indicate functional differentiation within the Candidate Phyla Radiation.</title>
        <authorList>
            <person name="Danczak R.E."/>
            <person name="Johnston M.D."/>
            <person name="Kenah C."/>
            <person name="Slattery M."/>
            <person name="Wrighton K.C."/>
            <person name="Wilkins M.J."/>
        </authorList>
    </citation>
    <scope>NUCLEOTIDE SEQUENCE [LARGE SCALE GENOMIC DNA]</scope>
    <source>
        <strain evidence="2">Licking1014_2</strain>
    </source>
</reference>
<comment type="caution">
    <text evidence="2">The sequence shown here is derived from an EMBL/GenBank/DDBJ whole genome shotgun (WGS) entry which is preliminary data.</text>
</comment>
<keyword evidence="1" id="KW-1133">Transmembrane helix</keyword>
<sequence length="71" mass="7901">MKSRGGAEMQKLDRLYNELPVMLCWVWIVLLGLAIAYAGIDSFAADRKIIDSQKKPAAVMAPATEKDGDYR</sequence>
<proteinExistence type="predicted"/>
<dbReference type="Proteomes" id="UP000318711">
    <property type="component" value="Unassembled WGS sequence"/>
</dbReference>
<keyword evidence="1" id="KW-0812">Transmembrane</keyword>
<dbReference type="AlphaFoldDB" id="A0A554LV98"/>
<gene>
    <name evidence="2" type="ORF">CEN88_264</name>
</gene>
<accession>A0A554LV98</accession>
<evidence type="ECO:0000313" key="3">
    <source>
        <dbReference type="Proteomes" id="UP000318711"/>
    </source>
</evidence>